<evidence type="ECO:0000313" key="6">
    <source>
        <dbReference type="Proteomes" id="UP000603141"/>
    </source>
</evidence>
<keyword evidence="6" id="KW-1185">Reference proteome</keyword>
<proteinExistence type="predicted"/>
<dbReference type="GO" id="GO:0005886">
    <property type="term" value="C:plasma membrane"/>
    <property type="evidence" value="ECO:0007669"/>
    <property type="project" value="TreeGrafter"/>
</dbReference>
<dbReference type="PANTHER" id="PTHR24220:SF659">
    <property type="entry name" value="TRANSPORTER, PUTATIVE-RELATED"/>
    <property type="match status" value="1"/>
</dbReference>
<evidence type="ECO:0000313" key="5">
    <source>
        <dbReference type="EMBL" id="MBK1883767.1"/>
    </source>
</evidence>
<dbReference type="SMART" id="SM00382">
    <property type="entry name" value="AAA"/>
    <property type="match status" value="1"/>
</dbReference>
<dbReference type="AlphaFoldDB" id="A0A934SCT0"/>
<dbReference type="GO" id="GO:0016887">
    <property type="term" value="F:ATP hydrolysis activity"/>
    <property type="evidence" value="ECO:0007669"/>
    <property type="project" value="InterPro"/>
</dbReference>
<dbReference type="InterPro" id="IPR027417">
    <property type="entry name" value="P-loop_NTPase"/>
</dbReference>
<evidence type="ECO:0000256" key="3">
    <source>
        <dbReference type="ARBA" id="ARBA00022840"/>
    </source>
</evidence>
<evidence type="ECO:0000259" key="4">
    <source>
        <dbReference type="PROSITE" id="PS50893"/>
    </source>
</evidence>
<dbReference type="InterPro" id="IPR015854">
    <property type="entry name" value="ABC_transpr_LolD-like"/>
</dbReference>
<dbReference type="InterPro" id="IPR003439">
    <property type="entry name" value="ABC_transporter-like_ATP-bd"/>
</dbReference>
<dbReference type="GO" id="GO:0022857">
    <property type="term" value="F:transmembrane transporter activity"/>
    <property type="evidence" value="ECO:0007669"/>
    <property type="project" value="TreeGrafter"/>
</dbReference>
<dbReference type="Gene3D" id="3.40.50.300">
    <property type="entry name" value="P-loop containing nucleotide triphosphate hydrolases"/>
    <property type="match status" value="1"/>
</dbReference>
<evidence type="ECO:0000256" key="1">
    <source>
        <dbReference type="ARBA" id="ARBA00022448"/>
    </source>
</evidence>
<dbReference type="RefSeq" id="WP_200272244.1">
    <property type="nucleotide sequence ID" value="NZ_JAENIJ010000027.1"/>
</dbReference>
<keyword evidence="3 5" id="KW-0067">ATP-binding</keyword>
<protein>
    <submittedName>
        <fullName evidence="5">ABC transporter ATP-binding protein</fullName>
    </submittedName>
</protein>
<gene>
    <name evidence="5" type="ORF">JIN85_15215</name>
</gene>
<sequence length="233" mass="25665">MNNSINTVEIRDCGLILGHSGQEVVEFRLPEFQLKAREQVALTGPSGCGKSTLLNLVSGLKRPDAGEIHVAGRRIDELSTARMDAFRGREIGFVFQGFSLLGPFTALENVAIGLRFGSRPAVTERSERAYQLLEKVGLKDRINSRPDQLSMGERQRVAIARALSNRPQLLLADEPTAALDPDTASVVFDLIRSVCHEENCALLFVTHDSMLATKLPRQFDCRGLVHTRKEVAA</sequence>
<dbReference type="GO" id="GO:0005524">
    <property type="term" value="F:ATP binding"/>
    <property type="evidence" value="ECO:0007669"/>
    <property type="project" value="UniProtKB-KW"/>
</dbReference>
<dbReference type="PROSITE" id="PS50893">
    <property type="entry name" value="ABC_TRANSPORTER_2"/>
    <property type="match status" value="1"/>
</dbReference>
<keyword evidence="1" id="KW-0813">Transport</keyword>
<keyword evidence="2" id="KW-0547">Nucleotide-binding</keyword>
<dbReference type="PANTHER" id="PTHR24220">
    <property type="entry name" value="IMPORT ATP-BINDING PROTEIN"/>
    <property type="match status" value="1"/>
</dbReference>
<organism evidence="5 6">
    <name type="scientific">Luteolibacter pohnpeiensis</name>
    <dbReference type="NCBI Taxonomy" id="454153"/>
    <lineage>
        <taxon>Bacteria</taxon>
        <taxon>Pseudomonadati</taxon>
        <taxon>Verrucomicrobiota</taxon>
        <taxon>Verrucomicrobiia</taxon>
        <taxon>Verrucomicrobiales</taxon>
        <taxon>Verrucomicrobiaceae</taxon>
        <taxon>Luteolibacter</taxon>
    </lineage>
</organism>
<dbReference type="CDD" id="cd03255">
    <property type="entry name" value="ABC_MJ0796_LolCDE_FtsE"/>
    <property type="match status" value="1"/>
</dbReference>
<dbReference type="InterPro" id="IPR017911">
    <property type="entry name" value="MacB-like_ATP-bd"/>
</dbReference>
<name>A0A934SCT0_9BACT</name>
<dbReference type="Proteomes" id="UP000603141">
    <property type="component" value="Unassembled WGS sequence"/>
</dbReference>
<dbReference type="EMBL" id="JAENIJ010000027">
    <property type="protein sequence ID" value="MBK1883767.1"/>
    <property type="molecule type" value="Genomic_DNA"/>
</dbReference>
<reference evidence="5" key="1">
    <citation type="submission" date="2021-01" db="EMBL/GenBank/DDBJ databases">
        <title>Modified the classification status of verrucomicrobia.</title>
        <authorList>
            <person name="Feng X."/>
        </authorList>
    </citation>
    <scope>NUCLEOTIDE SEQUENCE</scope>
    <source>
        <strain evidence="5">KCTC 22041</strain>
    </source>
</reference>
<dbReference type="InterPro" id="IPR003593">
    <property type="entry name" value="AAA+_ATPase"/>
</dbReference>
<evidence type="ECO:0000256" key="2">
    <source>
        <dbReference type="ARBA" id="ARBA00022741"/>
    </source>
</evidence>
<feature type="domain" description="ABC transporter" evidence="4">
    <location>
        <begin position="10"/>
        <end position="232"/>
    </location>
</feature>
<dbReference type="SUPFAM" id="SSF52540">
    <property type="entry name" value="P-loop containing nucleoside triphosphate hydrolases"/>
    <property type="match status" value="1"/>
</dbReference>
<dbReference type="Pfam" id="PF00005">
    <property type="entry name" value="ABC_tran"/>
    <property type="match status" value="1"/>
</dbReference>
<accession>A0A934SCT0</accession>
<comment type="caution">
    <text evidence="5">The sequence shown here is derived from an EMBL/GenBank/DDBJ whole genome shotgun (WGS) entry which is preliminary data.</text>
</comment>